<evidence type="ECO:0000256" key="5">
    <source>
        <dbReference type="SAM" id="MobiDB-lite"/>
    </source>
</evidence>
<dbReference type="PROSITE" id="PS01032">
    <property type="entry name" value="PPM_1"/>
    <property type="match status" value="1"/>
</dbReference>
<dbReference type="SUPFAM" id="SSF81606">
    <property type="entry name" value="PP2C-like"/>
    <property type="match status" value="1"/>
</dbReference>
<feature type="domain" description="PPM-type phosphatase" evidence="6">
    <location>
        <begin position="25"/>
        <end position="319"/>
    </location>
</feature>
<evidence type="ECO:0000313" key="7">
    <source>
        <dbReference type="EMBL" id="CAE0758504.1"/>
    </source>
</evidence>
<dbReference type="PROSITE" id="PS51746">
    <property type="entry name" value="PPM_2"/>
    <property type="match status" value="1"/>
</dbReference>
<dbReference type="Pfam" id="PF00481">
    <property type="entry name" value="PP2C"/>
    <property type="match status" value="1"/>
</dbReference>
<dbReference type="Gene3D" id="3.60.40.10">
    <property type="entry name" value="PPM-type phosphatase domain"/>
    <property type="match status" value="1"/>
</dbReference>
<feature type="region of interest" description="Disordered" evidence="5">
    <location>
        <begin position="259"/>
        <end position="288"/>
    </location>
</feature>
<dbReference type="InterPro" id="IPR001932">
    <property type="entry name" value="PPM-type_phosphatase-like_dom"/>
</dbReference>
<dbReference type="InterPro" id="IPR036457">
    <property type="entry name" value="PPM-type-like_dom_sf"/>
</dbReference>
<keyword evidence="3 4" id="KW-0904">Protein phosphatase</keyword>
<reference evidence="7" key="1">
    <citation type="submission" date="2021-01" db="EMBL/GenBank/DDBJ databases">
        <authorList>
            <person name="Corre E."/>
            <person name="Pelletier E."/>
            <person name="Niang G."/>
            <person name="Scheremetjew M."/>
            <person name="Finn R."/>
            <person name="Kale V."/>
            <person name="Holt S."/>
            <person name="Cochrane G."/>
            <person name="Meng A."/>
            <person name="Brown T."/>
            <person name="Cohen L."/>
        </authorList>
    </citation>
    <scope>NUCLEOTIDE SEQUENCE</scope>
    <source>
        <strain evidence="7">CCMP645</strain>
    </source>
</reference>
<keyword evidence="1" id="KW-0479">Metal-binding</keyword>
<evidence type="ECO:0000256" key="2">
    <source>
        <dbReference type="ARBA" id="ARBA00022801"/>
    </source>
</evidence>
<accession>A0A7S4BAD8</accession>
<comment type="similarity">
    <text evidence="4">Belongs to the PP2C family.</text>
</comment>
<gene>
    <name evidence="7" type="ORF">PCAR00345_LOCUS11098</name>
</gene>
<sequence>MGNFLDTPITDKETSVDEDAQTGLAYGVSAMQGWRAQMEDDHLHVLGFPDARDLSLFGVFDGHGGDMVAHYTAKHFIDHLSGELPKDHTAPDFTSKAQLAFETALMSLDAELKGLSIVESGQDQSGSTSVMTLVSPRHIICANTGDSRAVLSRAGVAVALSFDHKPFNALEKERIENAGSMVKFNRVNGDLAVSRALGDFVYKRCDSVVAEEQAVTAFPEVIIEQRKPEEDEFIVLACDGIWDVMSSQEVVDKVHDFLTNGRPRTEEPPEAEVADGDEPAPAPAPAPRPWDLGAVAEALIDHCLRLGSRDNMSVIVVALDPKFNPAAAAASS</sequence>
<dbReference type="AlphaFoldDB" id="A0A7S4BAD8"/>
<protein>
    <recommendedName>
        <fullName evidence="6">PPM-type phosphatase domain-containing protein</fullName>
    </recommendedName>
</protein>
<evidence type="ECO:0000259" key="6">
    <source>
        <dbReference type="PROSITE" id="PS51746"/>
    </source>
</evidence>
<feature type="compositionally biased region" description="Acidic residues" evidence="5">
    <location>
        <begin position="268"/>
        <end position="278"/>
    </location>
</feature>
<dbReference type="SMART" id="SM00332">
    <property type="entry name" value="PP2Cc"/>
    <property type="match status" value="1"/>
</dbReference>
<dbReference type="GO" id="GO:0004722">
    <property type="term" value="F:protein serine/threonine phosphatase activity"/>
    <property type="evidence" value="ECO:0007669"/>
    <property type="project" value="InterPro"/>
</dbReference>
<evidence type="ECO:0000256" key="4">
    <source>
        <dbReference type="RuleBase" id="RU003465"/>
    </source>
</evidence>
<keyword evidence="2 4" id="KW-0378">Hydrolase</keyword>
<dbReference type="PANTHER" id="PTHR47992">
    <property type="entry name" value="PROTEIN PHOSPHATASE"/>
    <property type="match status" value="1"/>
</dbReference>
<dbReference type="EMBL" id="HBIZ01017780">
    <property type="protein sequence ID" value="CAE0758504.1"/>
    <property type="molecule type" value="Transcribed_RNA"/>
</dbReference>
<proteinExistence type="inferred from homology"/>
<dbReference type="InterPro" id="IPR015655">
    <property type="entry name" value="PP2C"/>
</dbReference>
<dbReference type="GO" id="GO:0046872">
    <property type="term" value="F:metal ion binding"/>
    <property type="evidence" value="ECO:0007669"/>
    <property type="project" value="UniProtKB-KW"/>
</dbReference>
<evidence type="ECO:0000256" key="3">
    <source>
        <dbReference type="ARBA" id="ARBA00022912"/>
    </source>
</evidence>
<name>A0A7S4BAD8_CHRCT</name>
<dbReference type="CDD" id="cd00143">
    <property type="entry name" value="PP2Cc"/>
    <property type="match status" value="1"/>
</dbReference>
<organism evidence="7">
    <name type="scientific">Chrysotila carterae</name>
    <name type="common">Marine alga</name>
    <name type="synonym">Syracosphaera carterae</name>
    <dbReference type="NCBI Taxonomy" id="13221"/>
    <lineage>
        <taxon>Eukaryota</taxon>
        <taxon>Haptista</taxon>
        <taxon>Haptophyta</taxon>
        <taxon>Prymnesiophyceae</taxon>
        <taxon>Isochrysidales</taxon>
        <taxon>Isochrysidaceae</taxon>
        <taxon>Chrysotila</taxon>
    </lineage>
</organism>
<dbReference type="InterPro" id="IPR000222">
    <property type="entry name" value="PP2C_BS"/>
</dbReference>
<evidence type="ECO:0000256" key="1">
    <source>
        <dbReference type="ARBA" id="ARBA00022723"/>
    </source>
</evidence>